<evidence type="ECO:0000313" key="4">
    <source>
        <dbReference type="Proteomes" id="UP000198939"/>
    </source>
</evidence>
<reference evidence="3" key="2">
    <citation type="submission" date="2016-10" db="EMBL/GenBank/DDBJ databases">
        <authorList>
            <person name="Wibberg D."/>
        </authorList>
    </citation>
    <scope>NUCLEOTIDE SEQUENCE [LARGE SCALE GENOMIC DNA]</scope>
</reference>
<dbReference type="EMBL" id="FNXB01000032">
    <property type="protein sequence ID" value="SEI12000.1"/>
    <property type="molecule type" value="Genomic_DNA"/>
</dbReference>
<proteinExistence type="predicted"/>
<reference evidence="2 4" key="3">
    <citation type="submission" date="2016-10" db="EMBL/GenBank/DDBJ databases">
        <authorList>
            <person name="Varghese N."/>
            <person name="Submissions S."/>
        </authorList>
    </citation>
    <scope>NUCLEOTIDE SEQUENCE [LARGE SCALE GENOMIC DNA]</scope>
    <source>
        <strain evidence="2 4">CGMCC 1.7071</strain>
    </source>
</reference>
<keyword evidence="4" id="KW-1185">Reference proteome</keyword>
<reference evidence="1" key="1">
    <citation type="submission" date="2016-10" db="EMBL/GenBank/DDBJ databases">
        <authorList>
            <person name="de Groot N.N."/>
        </authorList>
    </citation>
    <scope>NUCLEOTIDE SEQUENCE [LARGE SCALE GENOMIC DNA]</scope>
    <source>
        <strain evidence="1">CCBAU85039</strain>
    </source>
</reference>
<accession>A0A1H8S9Z1</accession>
<dbReference type="STRING" id="501024.RTCCBAU85039_4739"/>
<evidence type="ECO:0000313" key="3">
    <source>
        <dbReference type="Proteomes" id="UP000183063"/>
    </source>
</evidence>
<dbReference type="EMBL" id="FOCV01000024">
    <property type="protein sequence ID" value="SEO75452.1"/>
    <property type="molecule type" value="Genomic_DNA"/>
</dbReference>
<dbReference type="AlphaFoldDB" id="A0A1H8S9Z1"/>
<name>A0A1H8S9Z1_9HYPH</name>
<evidence type="ECO:0000313" key="2">
    <source>
        <dbReference type="EMBL" id="SEO75452.1"/>
    </source>
</evidence>
<gene>
    <name evidence="1" type="ORF">RTCCBAU85039_4739</name>
    <name evidence="2" type="ORF">SAMN05216228_10242</name>
</gene>
<protein>
    <submittedName>
        <fullName evidence="1">Uncharacterized protein</fullName>
    </submittedName>
</protein>
<organism evidence="1 3">
    <name type="scientific">Rhizobium tibeticum</name>
    <dbReference type="NCBI Taxonomy" id="501024"/>
    <lineage>
        <taxon>Bacteria</taxon>
        <taxon>Pseudomonadati</taxon>
        <taxon>Pseudomonadota</taxon>
        <taxon>Alphaproteobacteria</taxon>
        <taxon>Hyphomicrobiales</taxon>
        <taxon>Rhizobiaceae</taxon>
        <taxon>Rhizobium/Agrobacterium group</taxon>
        <taxon>Rhizobium</taxon>
    </lineage>
</organism>
<sequence>MSRFPRKPNVLVQILDGIGNSVSIRLKSTIDAACAVGGLWMQPQYLPVRIRNDAERRATNRDRPR</sequence>
<dbReference type="OrthoDB" id="8455316at2"/>
<dbReference type="Proteomes" id="UP000198939">
    <property type="component" value="Unassembled WGS sequence"/>
</dbReference>
<dbReference type="RefSeq" id="WP_072379093.1">
    <property type="nucleotide sequence ID" value="NZ_FNXB01000032.1"/>
</dbReference>
<dbReference type="Proteomes" id="UP000183063">
    <property type="component" value="Unassembled WGS sequence"/>
</dbReference>
<evidence type="ECO:0000313" key="1">
    <source>
        <dbReference type="EMBL" id="SEI12000.1"/>
    </source>
</evidence>